<gene>
    <name evidence="1" type="ORF">pdam_00004696</name>
</gene>
<reference evidence="1 2" key="1">
    <citation type="journal article" date="2018" name="Sci. Rep.">
        <title>Comparative analysis of the Pocillopora damicornis genome highlights role of immune system in coral evolution.</title>
        <authorList>
            <person name="Cunning R."/>
            <person name="Bay R.A."/>
            <person name="Gillette P."/>
            <person name="Baker A.C."/>
            <person name="Traylor-Knowles N."/>
        </authorList>
    </citation>
    <scope>NUCLEOTIDE SEQUENCE [LARGE SCALE GENOMIC DNA]</scope>
    <source>
        <strain evidence="1">RSMAS</strain>
        <tissue evidence="1">Whole animal</tissue>
    </source>
</reference>
<evidence type="ECO:0000313" key="2">
    <source>
        <dbReference type="Proteomes" id="UP000275408"/>
    </source>
</evidence>
<dbReference type="AlphaFoldDB" id="A0A3M6UC81"/>
<comment type="caution">
    <text evidence="1">The sequence shown here is derived from an EMBL/GenBank/DDBJ whole genome shotgun (WGS) entry which is preliminary data.</text>
</comment>
<sequence>MSPAKKQRIHKRHRFSGAHIQEVCQKDNCKIGVLLRMKNLIPEKKKLHLLKELNYCSLVLLFLRASDQQKLERIKEKGIESGFQLQCINIQKPVKESMT</sequence>
<dbReference type="STRING" id="46731.A0A3M6UC81"/>
<name>A0A3M6UC81_POCDA</name>
<evidence type="ECO:0000313" key="1">
    <source>
        <dbReference type="EMBL" id="RMX51262.1"/>
    </source>
</evidence>
<dbReference type="EMBL" id="RCHS01001807">
    <property type="protein sequence ID" value="RMX51262.1"/>
    <property type="molecule type" value="Genomic_DNA"/>
</dbReference>
<keyword evidence="2" id="KW-1185">Reference proteome</keyword>
<accession>A0A3M6UC81</accession>
<proteinExistence type="predicted"/>
<protein>
    <submittedName>
        <fullName evidence="1">Uncharacterized protein</fullName>
    </submittedName>
</protein>
<dbReference type="Proteomes" id="UP000275408">
    <property type="component" value="Unassembled WGS sequence"/>
</dbReference>
<organism evidence="1 2">
    <name type="scientific">Pocillopora damicornis</name>
    <name type="common">Cauliflower coral</name>
    <name type="synonym">Millepora damicornis</name>
    <dbReference type="NCBI Taxonomy" id="46731"/>
    <lineage>
        <taxon>Eukaryota</taxon>
        <taxon>Metazoa</taxon>
        <taxon>Cnidaria</taxon>
        <taxon>Anthozoa</taxon>
        <taxon>Hexacorallia</taxon>
        <taxon>Scleractinia</taxon>
        <taxon>Astrocoeniina</taxon>
        <taxon>Pocilloporidae</taxon>
        <taxon>Pocillopora</taxon>
    </lineage>
</organism>